<dbReference type="Gene3D" id="3.20.20.70">
    <property type="entry name" value="Aldolase class I"/>
    <property type="match status" value="1"/>
</dbReference>
<name>A0A6A6U401_9PEZI</name>
<evidence type="ECO:0000256" key="1">
    <source>
        <dbReference type="ARBA" id="ARBA00023239"/>
    </source>
</evidence>
<accession>A0A6A6U401</accession>
<proteinExistence type="predicted"/>
<dbReference type="GO" id="GO:0008840">
    <property type="term" value="F:4-hydroxy-tetrahydrodipicolinate synthase activity"/>
    <property type="evidence" value="ECO:0007669"/>
    <property type="project" value="TreeGrafter"/>
</dbReference>
<dbReference type="PANTHER" id="PTHR12128:SF68">
    <property type="entry name" value="DIHYDRODIPICOLINATE SYNTHETASE"/>
    <property type="match status" value="1"/>
</dbReference>
<dbReference type="OrthoDB" id="191315at2759"/>
<sequence length="336" mass="35854">MTSPPPKGIYVPVPTFFKADASRGSLGDPVDLDSQTQHAIFLARAGITGLVLLGSTGEAVHLTTSERTDIIGAVRQGLVAEGFPNYPLMAGTAAQSIHEVVQQLADAKTAGADFGLVLAPSYFATNNLGQEGIADWFKVVADHSPIPILVYNYPAVSNDVTLLPSTIEKLAAHPNIVGCKLSHGNLSTHTLVGLSPKIDHTNFRMYTGLGQQLLGVLTVGGAGAIDGLAACFPKTVVQLYNLFMDGEHGTVEQASVTRARELQYKICQGELLVAKWGSVGVRKLLKEEYQIGSDGSRAPLSGGITSNEWGQHKEAIEMLRECESKIHFTGSYGKWQ</sequence>
<dbReference type="Pfam" id="PF00701">
    <property type="entry name" value="DHDPS"/>
    <property type="match status" value="1"/>
</dbReference>
<evidence type="ECO:0000313" key="4">
    <source>
        <dbReference type="Proteomes" id="UP000799302"/>
    </source>
</evidence>
<evidence type="ECO:0000256" key="2">
    <source>
        <dbReference type="ARBA" id="ARBA00023270"/>
    </source>
</evidence>
<dbReference type="SMART" id="SM01130">
    <property type="entry name" value="DHDPS"/>
    <property type="match status" value="1"/>
</dbReference>
<keyword evidence="4" id="KW-1185">Reference proteome</keyword>
<reference evidence="3" key="1">
    <citation type="journal article" date="2020" name="Stud. Mycol.">
        <title>101 Dothideomycetes genomes: a test case for predicting lifestyles and emergence of pathogens.</title>
        <authorList>
            <person name="Haridas S."/>
            <person name="Albert R."/>
            <person name="Binder M."/>
            <person name="Bloem J."/>
            <person name="Labutti K."/>
            <person name="Salamov A."/>
            <person name="Andreopoulos B."/>
            <person name="Baker S."/>
            <person name="Barry K."/>
            <person name="Bills G."/>
            <person name="Bluhm B."/>
            <person name="Cannon C."/>
            <person name="Castanera R."/>
            <person name="Culley D."/>
            <person name="Daum C."/>
            <person name="Ezra D."/>
            <person name="Gonzalez J."/>
            <person name="Henrissat B."/>
            <person name="Kuo A."/>
            <person name="Liang C."/>
            <person name="Lipzen A."/>
            <person name="Lutzoni F."/>
            <person name="Magnuson J."/>
            <person name="Mondo S."/>
            <person name="Nolan M."/>
            <person name="Ohm R."/>
            <person name="Pangilinan J."/>
            <person name="Park H.-J."/>
            <person name="Ramirez L."/>
            <person name="Alfaro M."/>
            <person name="Sun H."/>
            <person name="Tritt A."/>
            <person name="Yoshinaga Y."/>
            <person name="Zwiers L.-H."/>
            <person name="Turgeon B."/>
            <person name="Goodwin S."/>
            <person name="Spatafora J."/>
            <person name="Crous P."/>
            <person name="Grigoriev I."/>
        </authorList>
    </citation>
    <scope>NUCLEOTIDE SEQUENCE</scope>
    <source>
        <strain evidence="3">CBS 115976</strain>
    </source>
</reference>
<dbReference type="InterPro" id="IPR020624">
    <property type="entry name" value="Schiff_base-form_aldolases_CS"/>
</dbReference>
<dbReference type="PROSITE" id="PS00665">
    <property type="entry name" value="DHDPS_1"/>
    <property type="match status" value="1"/>
</dbReference>
<dbReference type="SUPFAM" id="SSF51569">
    <property type="entry name" value="Aldolase"/>
    <property type="match status" value="1"/>
</dbReference>
<dbReference type="Proteomes" id="UP000799302">
    <property type="component" value="Unassembled WGS sequence"/>
</dbReference>
<organism evidence="3 4">
    <name type="scientific">Microthyrium microscopicum</name>
    <dbReference type="NCBI Taxonomy" id="703497"/>
    <lineage>
        <taxon>Eukaryota</taxon>
        <taxon>Fungi</taxon>
        <taxon>Dikarya</taxon>
        <taxon>Ascomycota</taxon>
        <taxon>Pezizomycotina</taxon>
        <taxon>Dothideomycetes</taxon>
        <taxon>Dothideomycetes incertae sedis</taxon>
        <taxon>Microthyriales</taxon>
        <taxon>Microthyriaceae</taxon>
        <taxon>Microthyrium</taxon>
    </lineage>
</organism>
<keyword evidence="1" id="KW-0456">Lyase</keyword>
<dbReference type="PANTHER" id="PTHR12128">
    <property type="entry name" value="DIHYDRODIPICOLINATE SYNTHASE"/>
    <property type="match status" value="1"/>
</dbReference>
<dbReference type="AlphaFoldDB" id="A0A6A6U401"/>
<protein>
    <submittedName>
        <fullName evidence="3">Aldolase</fullName>
    </submittedName>
</protein>
<gene>
    <name evidence="3" type="ORF">BT63DRAFT_457830</name>
</gene>
<dbReference type="PRINTS" id="PR00146">
    <property type="entry name" value="DHPICSNTHASE"/>
</dbReference>
<dbReference type="EMBL" id="MU004238">
    <property type="protein sequence ID" value="KAF2666872.1"/>
    <property type="molecule type" value="Genomic_DNA"/>
</dbReference>
<dbReference type="CDD" id="cd00408">
    <property type="entry name" value="DHDPS-like"/>
    <property type="match status" value="1"/>
</dbReference>
<keyword evidence="2" id="KW-0704">Schiff base</keyword>
<evidence type="ECO:0000313" key="3">
    <source>
        <dbReference type="EMBL" id="KAF2666872.1"/>
    </source>
</evidence>
<dbReference type="InterPro" id="IPR002220">
    <property type="entry name" value="DapA-like"/>
</dbReference>
<dbReference type="InterPro" id="IPR013785">
    <property type="entry name" value="Aldolase_TIM"/>
</dbReference>